<sequence>MKLLLLSLLLLAWSSAPALAQKAGNASDGSVPPAVSATIEQITPGRADPIFTVTTIDRFQSLSGQNASPAWLNESTNLGNSASISQIGDENLTVLRQFGGAGNVASISILGNDNRVSATQRGTNNRLGLTAEGNSNVVPVTQIGEGNELSLKLFGSGLRLDQQVLGDGQVPGNGRVPGNGAPLNTGGIVQEGTGTIPLHIQIRPGN</sequence>
<gene>
    <name evidence="4" type="ORF">GGP82_003140</name>
</gene>
<dbReference type="RefSeq" id="WP_251954652.1">
    <property type="nucleotide sequence ID" value="NZ_CALTSQ010000037.1"/>
</dbReference>
<comment type="similarity">
    <text evidence="1">Belongs to the CsgA/CsgB family.</text>
</comment>
<evidence type="ECO:0000256" key="2">
    <source>
        <dbReference type="ARBA" id="ARBA00022729"/>
    </source>
</evidence>
<keyword evidence="2 3" id="KW-0732">Signal</keyword>
<name>A0A9X2ZP65_9BACT</name>
<dbReference type="GO" id="GO:0009289">
    <property type="term" value="C:pilus"/>
    <property type="evidence" value="ECO:0007669"/>
    <property type="project" value="InterPro"/>
</dbReference>
<evidence type="ECO:0000256" key="1">
    <source>
        <dbReference type="ARBA" id="ARBA00009766"/>
    </source>
</evidence>
<evidence type="ECO:0000256" key="3">
    <source>
        <dbReference type="SAM" id="SignalP"/>
    </source>
</evidence>
<reference evidence="4" key="1">
    <citation type="submission" date="2022-08" db="EMBL/GenBank/DDBJ databases">
        <title>Genomic Encyclopedia of Type Strains, Phase V (KMG-V): Genome sequencing to study the core and pangenomes of soil and plant-associated prokaryotes.</title>
        <authorList>
            <person name="Whitman W."/>
        </authorList>
    </citation>
    <scope>NUCLEOTIDE SEQUENCE</scope>
    <source>
        <strain evidence="4">SP2016B</strain>
    </source>
</reference>
<proteinExistence type="inferred from homology"/>
<dbReference type="Pfam" id="PF07012">
    <property type="entry name" value="Curlin_rpt"/>
    <property type="match status" value="1"/>
</dbReference>
<evidence type="ECO:0000313" key="4">
    <source>
        <dbReference type="EMBL" id="MCS3866562.1"/>
    </source>
</evidence>
<evidence type="ECO:0000313" key="5">
    <source>
        <dbReference type="Proteomes" id="UP001155034"/>
    </source>
</evidence>
<accession>A0A9X2ZP65</accession>
<organism evidence="4 5">
    <name type="scientific">Salinibacter ruber</name>
    <dbReference type="NCBI Taxonomy" id="146919"/>
    <lineage>
        <taxon>Bacteria</taxon>
        <taxon>Pseudomonadati</taxon>
        <taxon>Rhodothermota</taxon>
        <taxon>Rhodothermia</taxon>
        <taxon>Rhodothermales</taxon>
        <taxon>Salinibacteraceae</taxon>
        <taxon>Salinibacter</taxon>
    </lineage>
</organism>
<dbReference type="EMBL" id="JANTYZ010000015">
    <property type="protein sequence ID" value="MCS3866562.1"/>
    <property type="molecule type" value="Genomic_DNA"/>
</dbReference>
<protein>
    <submittedName>
        <fullName evidence="4">Uncharacterized protein</fullName>
    </submittedName>
</protein>
<dbReference type="InterPro" id="IPR009742">
    <property type="entry name" value="Curlin_rpt"/>
</dbReference>
<dbReference type="GO" id="GO:0007155">
    <property type="term" value="P:cell adhesion"/>
    <property type="evidence" value="ECO:0007669"/>
    <property type="project" value="InterPro"/>
</dbReference>
<feature type="signal peptide" evidence="3">
    <location>
        <begin position="1"/>
        <end position="20"/>
    </location>
</feature>
<dbReference type="AlphaFoldDB" id="A0A9X2ZP65"/>
<comment type="caution">
    <text evidence="4">The sequence shown here is derived from an EMBL/GenBank/DDBJ whole genome shotgun (WGS) entry which is preliminary data.</text>
</comment>
<dbReference type="Proteomes" id="UP001155034">
    <property type="component" value="Unassembled WGS sequence"/>
</dbReference>
<feature type="chain" id="PRO_5040946221" evidence="3">
    <location>
        <begin position="21"/>
        <end position="206"/>
    </location>
</feature>